<dbReference type="Proteomes" id="UP001060336">
    <property type="component" value="Chromosome"/>
</dbReference>
<keyword evidence="4" id="KW-1185">Reference proteome</keyword>
<dbReference type="Pfam" id="PF06429">
    <property type="entry name" value="Flg_bbr_C"/>
    <property type="match status" value="1"/>
</dbReference>
<organism evidence="3 4">
    <name type="scientific">Nisaea acidiphila</name>
    <dbReference type="NCBI Taxonomy" id="1862145"/>
    <lineage>
        <taxon>Bacteria</taxon>
        <taxon>Pseudomonadati</taxon>
        <taxon>Pseudomonadota</taxon>
        <taxon>Alphaproteobacteria</taxon>
        <taxon>Rhodospirillales</taxon>
        <taxon>Thalassobaculaceae</taxon>
        <taxon>Nisaea</taxon>
    </lineage>
</organism>
<evidence type="ECO:0000256" key="1">
    <source>
        <dbReference type="ARBA" id="ARBA00009677"/>
    </source>
</evidence>
<dbReference type="KEGG" id="naci:NUH88_01065"/>
<sequence length="145" mass="14905">MSISGALNIAVSGVLSAGARTGNAANNLANVRSVAAPADEVLRPGEEIPETNANGERIFRPTEVQATTAGPAGVQTQTTLVDPASFPIYDPSAADANEDGLSSIPNVSIEQETVNLIGAQRQLEANVAVIRTGDELLEEAIDILA</sequence>
<name>A0A9J7ATY4_9PROT</name>
<evidence type="ECO:0000313" key="3">
    <source>
        <dbReference type="EMBL" id="UUX50290.1"/>
    </source>
</evidence>
<dbReference type="AlphaFoldDB" id="A0A9J7ATY4"/>
<comment type="similarity">
    <text evidence="1">Belongs to the flagella basal body rod proteins family.</text>
</comment>
<accession>A0A9J7ATY4</accession>
<proteinExistence type="inferred from homology"/>
<reference evidence="3" key="1">
    <citation type="submission" date="2022-08" db="EMBL/GenBank/DDBJ databases">
        <title>Nisaea acidiphila sp. nov., isolated from a marine algal debris and emended description of the genus Nisaea Urios et al. 2008.</title>
        <authorList>
            <person name="Kwon K."/>
        </authorList>
    </citation>
    <scope>NUCLEOTIDE SEQUENCE</scope>
    <source>
        <strain evidence="3">MEBiC11861</strain>
    </source>
</reference>
<dbReference type="InterPro" id="IPR010930">
    <property type="entry name" value="Flg_bb/hook_C_dom"/>
</dbReference>
<evidence type="ECO:0000313" key="4">
    <source>
        <dbReference type="Proteomes" id="UP001060336"/>
    </source>
</evidence>
<dbReference type="EMBL" id="CP102480">
    <property type="protein sequence ID" value="UUX50290.1"/>
    <property type="molecule type" value="Genomic_DNA"/>
</dbReference>
<feature type="domain" description="Flagellar basal-body/hook protein C-terminal" evidence="2">
    <location>
        <begin position="103"/>
        <end position="142"/>
    </location>
</feature>
<protein>
    <recommendedName>
        <fullName evidence="2">Flagellar basal-body/hook protein C-terminal domain-containing protein</fullName>
    </recommendedName>
</protein>
<gene>
    <name evidence="3" type="ORF">NUH88_01065</name>
</gene>
<dbReference type="RefSeq" id="WP_257769419.1">
    <property type="nucleotide sequence ID" value="NZ_CP102480.1"/>
</dbReference>
<evidence type="ECO:0000259" key="2">
    <source>
        <dbReference type="Pfam" id="PF06429"/>
    </source>
</evidence>